<reference evidence="1 2" key="1">
    <citation type="journal article" date="2020" name="G3 (Bethesda)">
        <title>Improved Reference Genome for Cyclotella cryptica CCMP332, a Model for Cell Wall Morphogenesis, Salinity Adaptation, and Lipid Production in Diatoms (Bacillariophyta).</title>
        <authorList>
            <person name="Roberts W.R."/>
            <person name="Downey K.M."/>
            <person name="Ruck E.C."/>
            <person name="Traller J.C."/>
            <person name="Alverson A.J."/>
        </authorList>
    </citation>
    <scope>NUCLEOTIDE SEQUENCE [LARGE SCALE GENOMIC DNA]</scope>
    <source>
        <strain evidence="1 2">CCMP332</strain>
    </source>
</reference>
<dbReference type="Proteomes" id="UP001516023">
    <property type="component" value="Unassembled WGS sequence"/>
</dbReference>
<sequence length="510" mass="54504">MCFDELLTPLVTEIVSNLASLGGAGSVFQSVLDNTVYSNAVADLVDPSTSPLLMSFGFVQAFDPWSAGGVLQTVMGAIVDIFQTIVGFFLYGCDISVPGCGDLPSLRNEVLPIKETRDGSIHMGSGCDSEFEGELAWYTPAFDIIDKLLDAAGDAVIEFLNIPIKIVQFILQAAAKLFNHMNDVCSYLDGYVQFVLVEAIHENSRFALQELACRHPFEAVLQLQRGYGCDGLDNDCDPDKQIDECEEDIFPPEIDAVEAILHCRSKTHASASEAEGCFASSGLVTATDDCKKVRIEFDHTEDESCSTNVLITAIAEGCGERPDEDATVLVIENIGIDGDPPHVECNLGTQKLTGNGAGVFTDLKLTYVAYDAGGKCTKTEDLGVTITVLSNEVVETGEEMVSISEPLYGSIPSIWAENSVCKTGNNGKCKISSPKKSRLYLVQVTATDNAGNSAMAECSTIVGSQVVNTDPLFTIAKLQFIGGVDGNNLRGAPETKASIPQTKAAKQSLP</sequence>
<protein>
    <recommendedName>
        <fullName evidence="3">HYR domain-containing protein</fullName>
    </recommendedName>
</protein>
<evidence type="ECO:0000313" key="1">
    <source>
        <dbReference type="EMBL" id="KAL3776528.1"/>
    </source>
</evidence>
<gene>
    <name evidence="1" type="ORF">HJC23_009725</name>
</gene>
<evidence type="ECO:0008006" key="3">
    <source>
        <dbReference type="Google" id="ProtNLM"/>
    </source>
</evidence>
<dbReference type="AlphaFoldDB" id="A0ABD3NMG0"/>
<keyword evidence="2" id="KW-1185">Reference proteome</keyword>
<accession>A0ABD3NMG0</accession>
<proteinExistence type="predicted"/>
<dbReference type="EMBL" id="JABMIG020000488">
    <property type="protein sequence ID" value="KAL3776528.1"/>
    <property type="molecule type" value="Genomic_DNA"/>
</dbReference>
<comment type="caution">
    <text evidence="1">The sequence shown here is derived from an EMBL/GenBank/DDBJ whole genome shotgun (WGS) entry which is preliminary data.</text>
</comment>
<evidence type="ECO:0000313" key="2">
    <source>
        <dbReference type="Proteomes" id="UP001516023"/>
    </source>
</evidence>
<name>A0ABD3NMG0_9STRA</name>
<organism evidence="1 2">
    <name type="scientific">Cyclotella cryptica</name>
    <dbReference type="NCBI Taxonomy" id="29204"/>
    <lineage>
        <taxon>Eukaryota</taxon>
        <taxon>Sar</taxon>
        <taxon>Stramenopiles</taxon>
        <taxon>Ochrophyta</taxon>
        <taxon>Bacillariophyta</taxon>
        <taxon>Coscinodiscophyceae</taxon>
        <taxon>Thalassiosirophycidae</taxon>
        <taxon>Stephanodiscales</taxon>
        <taxon>Stephanodiscaceae</taxon>
        <taxon>Cyclotella</taxon>
    </lineage>
</organism>